<evidence type="ECO:0000259" key="7">
    <source>
        <dbReference type="PROSITE" id="PS51393"/>
    </source>
</evidence>
<dbReference type="Gene3D" id="3.10.450.60">
    <property type="match status" value="1"/>
</dbReference>
<dbReference type="RefSeq" id="XP_013400520.1">
    <property type="nucleotide sequence ID" value="XM_013545066.2"/>
</dbReference>
<dbReference type="SUPFAM" id="SSF48484">
    <property type="entry name" value="Lipoxigenase"/>
    <property type="match status" value="1"/>
</dbReference>
<dbReference type="InParanoid" id="A0A1S3IQM5"/>
<dbReference type="AlphaFoldDB" id="A0A1S3IQM5"/>
<proteinExistence type="predicted"/>
<gene>
    <name evidence="9" type="primary">LOC106166490</name>
</gene>
<dbReference type="InterPro" id="IPR001024">
    <property type="entry name" value="PLAT/LH2_dom"/>
</dbReference>
<dbReference type="InterPro" id="IPR020834">
    <property type="entry name" value="LipOase_CS"/>
</dbReference>
<evidence type="ECO:0000259" key="6">
    <source>
        <dbReference type="PROSITE" id="PS50095"/>
    </source>
</evidence>
<evidence type="ECO:0000313" key="8">
    <source>
        <dbReference type="Proteomes" id="UP000085678"/>
    </source>
</evidence>
<keyword evidence="2" id="KW-0223">Dioxygenase</keyword>
<dbReference type="GO" id="GO:0046872">
    <property type="term" value="F:metal ion binding"/>
    <property type="evidence" value="ECO:0007669"/>
    <property type="project" value="UniProtKB-KW"/>
</dbReference>
<dbReference type="InterPro" id="IPR036392">
    <property type="entry name" value="PLAT/LH2_dom_sf"/>
</dbReference>
<comment type="caution">
    <text evidence="5">Lacks conserved residue(s) required for the propagation of feature annotation.</text>
</comment>
<dbReference type="GeneID" id="106166490"/>
<feature type="domain" description="PLAT" evidence="6">
    <location>
        <begin position="11"/>
        <end position="131"/>
    </location>
</feature>
<keyword evidence="4" id="KW-0443">Lipid metabolism</keyword>
<dbReference type="Proteomes" id="UP000085678">
    <property type="component" value="Unplaced"/>
</dbReference>
<dbReference type="KEGG" id="lak:106166490"/>
<accession>A0A1S3IQM5</accession>
<dbReference type="Pfam" id="PF00305">
    <property type="entry name" value="Lipoxygenase"/>
    <property type="match status" value="1"/>
</dbReference>
<dbReference type="InterPro" id="IPR000907">
    <property type="entry name" value="LipOase"/>
</dbReference>
<dbReference type="PANTHER" id="PTHR11771">
    <property type="entry name" value="LIPOXYGENASE"/>
    <property type="match status" value="1"/>
</dbReference>
<keyword evidence="1" id="KW-0479">Metal-binding</keyword>
<dbReference type="PRINTS" id="PR00087">
    <property type="entry name" value="LIPOXYGENASE"/>
</dbReference>
<protein>
    <submittedName>
        <fullName evidence="9">Allene oxide synthase-lipoxygenase protein</fullName>
    </submittedName>
</protein>
<dbReference type="GO" id="GO:0034440">
    <property type="term" value="P:lipid oxidation"/>
    <property type="evidence" value="ECO:0007669"/>
    <property type="project" value="InterPro"/>
</dbReference>
<evidence type="ECO:0000256" key="5">
    <source>
        <dbReference type="PROSITE-ProRule" id="PRU00152"/>
    </source>
</evidence>
<keyword evidence="8" id="KW-1185">Reference proteome</keyword>
<dbReference type="SUPFAM" id="SSF49723">
    <property type="entry name" value="Lipase/lipooxygenase domain (PLAT/LH2 domain)"/>
    <property type="match status" value="1"/>
</dbReference>
<dbReference type="PROSITE" id="PS51393">
    <property type="entry name" value="LIPOXYGENASE_3"/>
    <property type="match status" value="1"/>
</dbReference>
<dbReference type="Gene3D" id="2.40.180.10">
    <property type="entry name" value="Catalase core domain"/>
    <property type="match status" value="1"/>
</dbReference>
<evidence type="ECO:0000256" key="2">
    <source>
        <dbReference type="ARBA" id="ARBA00022964"/>
    </source>
</evidence>
<dbReference type="Gene3D" id="1.20.245.10">
    <property type="entry name" value="Lipoxygenase-1, Domain 5"/>
    <property type="match status" value="1"/>
</dbReference>
<dbReference type="CDD" id="cd00113">
    <property type="entry name" value="PLAT"/>
    <property type="match status" value="1"/>
</dbReference>
<feature type="domain" description="Lipoxygenase" evidence="7">
    <location>
        <begin position="125"/>
        <end position="675"/>
    </location>
</feature>
<evidence type="ECO:0000313" key="9">
    <source>
        <dbReference type="RefSeq" id="XP_013400520.1"/>
    </source>
</evidence>
<dbReference type="Pfam" id="PF01477">
    <property type="entry name" value="PLAT"/>
    <property type="match status" value="1"/>
</dbReference>
<dbReference type="SMART" id="SM00308">
    <property type="entry name" value="LH2"/>
    <property type="match status" value="1"/>
</dbReference>
<evidence type="ECO:0000256" key="1">
    <source>
        <dbReference type="ARBA" id="ARBA00022723"/>
    </source>
</evidence>
<evidence type="ECO:0000256" key="3">
    <source>
        <dbReference type="ARBA" id="ARBA00023002"/>
    </source>
</evidence>
<name>A0A1S3IQM5_LINAN</name>
<organism evidence="8 9">
    <name type="scientific">Lingula anatina</name>
    <name type="common">Brachiopod</name>
    <name type="synonym">Lingula unguis</name>
    <dbReference type="NCBI Taxonomy" id="7574"/>
    <lineage>
        <taxon>Eukaryota</taxon>
        <taxon>Metazoa</taxon>
        <taxon>Spiralia</taxon>
        <taxon>Lophotrochozoa</taxon>
        <taxon>Brachiopoda</taxon>
        <taxon>Linguliformea</taxon>
        <taxon>Lingulata</taxon>
        <taxon>Lingulida</taxon>
        <taxon>Linguloidea</taxon>
        <taxon>Lingulidae</taxon>
        <taxon>Lingula</taxon>
    </lineage>
</organism>
<evidence type="ECO:0000256" key="4">
    <source>
        <dbReference type="ARBA" id="ARBA00023098"/>
    </source>
</evidence>
<dbReference type="InterPro" id="IPR036226">
    <property type="entry name" value="LipOase_C_sf"/>
</dbReference>
<dbReference type="InterPro" id="IPR013819">
    <property type="entry name" value="LipOase_C"/>
</dbReference>
<dbReference type="GO" id="GO:0016702">
    <property type="term" value="F:oxidoreductase activity, acting on single donors with incorporation of molecular oxygen, incorporation of two atoms of oxygen"/>
    <property type="evidence" value="ECO:0007669"/>
    <property type="project" value="InterPro"/>
</dbReference>
<sequence>MGNCQQGSVVFTHTLYVHTGDIKGAGTDANVIVVLQDDQGNKSAPTKLDHIPRNDLERGSVNKFNTTVNPALGKIQQIELTMDAKGVAPDWFVDLIRVKDHRVNPPETYAFPIHRWIRPKCHYTFDIYDCMLPQCDKNIEQRKKELEEKKKTYAFRPEKIGSPIQVKDLPAEEEFSRSYMWDLVSRGAKIKVESGLTKIATLFDKWESYEDLKQLYSGPFAIGKPDEEMKNWQDDEWFGAQRLAGVNPLLITLCTNIPERFGMTEEMVEPFLEGYSLTQAMESKRLFIVDLKILEDIPHRPEAEVCSPLALFFQKGNGSLVPVAIQLYQEKGPNNPVFLPSDHPETWLFAKMWYNNADATYHQSVSHLGFTHLLIEGFALASHRNLSTSHPVFRLLGPHFLDVMAINKLAVNFLVEPGGWVDKTMSCGRDGMLQLIWKEFANWRLDVNGTLPNFLKERGLLDEEVLPNYYYREDALPLYWIIKKYVSTIINHHYETPQKLADDYELKDWRQELELEQEKGGMGVKGIPGDGVFSSNEELIVTCTSVIFISSVVHASVNFGQFASYGFPPNYPAYLNGMPPTDKNPVSESDIMKALPDKSQTLEIMVITKLLSEKGTNSLGDFEVQYLFDPVSVEAADTFRLELAELGKQIAEKNKSRFPSYLYLDPTFIPNSISI</sequence>
<keyword evidence="3" id="KW-0560">Oxidoreductase</keyword>
<dbReference type="OrthoDB" id="407298at2759"/>
<dbReference type="PROSITE" id="PS50095">
    <property type="entry name" value="PLAT"/>
    <property type="match status" value="1"/>
</dbReference>
<dbReference type="PROSITE" id="PS00081">
    <property type="entry name" value="LIPOXYGENASE_2"/>
    <property type="match status" value="1"/>
</dbReference>
<dbReference type="STRING" id="7574.A0A1S3IQM5"/>
<reference evidence="9" key="1">
    <citation type="submission" date="2025-08" db="UniProtKB">
        <authorList>
            <consortium name="RefSeq"/>
        </authorList>
    </citation>
    <scope>IDENTIFICATION</scope>
    <source>
        <tissue evidence="9">Gonads</tissue>
    </source>
</reference>